<dbReference type="Gene3D" id="3.40.50.10140">
    <property type="entry name" value="Toll/interleukin-1 receptor homology (TIR) domain"/>
    <property type="match status" value="1"/>
</dbReference>
<dbReference type="InterPro" id="IPR055414">
    <property type="entry name" value="LRR_R13L4/SHOC2-like"/>
</dbReference>
<comment type="caution">
    <text evidence="6">The sequence shown here is derived from an EMBL/GenBank/DDBJ whole genome shotgun (WGS) entry which is preliminary data.</text>
</comment>
<name>A0ABD3KNT2_EUCGL</name>
<organism evidence="6 7">
    <name type="scientific">Eucalyptus globulus</name>
    <name type="common">Tasmanian blue gum</name>
    <dbReference type="NCBI Taxonomy" id="34317"/>
    <lineage>
        <taxon>Eukaryota</taxon>
        <taxon>Viridiplantae</taxon>
        <taxon>Streptophyta</taxon>
        <taxon>Embryophyta</taxon>
        <taxon>Tracheophyta</taxon>
        <taxon>Spermatophyta</taxon>
        <taxon>Magnoliopsida</taxon>
        <taxon>eudicotyledons</taxon>
        <taxon>Gunneridae</taxon>
        <taxon>Pentapetalae</taxon>
        <taxon>rosids</taxon>
        <taxon>malvids</taxon>
        <taxon>Myrtales</taxon>
        <taxon>Myrtaceae</taxon>
        <taxon>Myrtoideae</taxon>
        <taxon>Eucalypteae</taxon>
        <taxon>Eucalyptus</taxon>
    </lineage>
</organism>
<feature type="domain" description="TIR" evidence="5">
    <location>
        <begin position="19"/>
        <end position="178"/>
    </location>
</feature>
<proteinExistence type="predicted"/>
<dbReference type="InterPro" id="IPR027417">
    <property type="entry name" value="P-loop_NTPase"/>
</dbReference>
<keyword evidence="7" id="KW-1185">Reference proteome</keyword>
<dbReference type="InterPro" id="IPR000157">
    <property type="entry name" value="TIR_dom"/>
</dbReference>
<dbReference type="GO" id="GO:0051707">
    <property type="term" value="P:response to other organism"/>
    <property type="evidence" value="ECO:0007669"/>
    <property type="project" value="UniProtKB-ARBA"/>
</dbReference>
<dbReference type="Pfam" id="PF23598">
    <property type="entry name" value="LRR_14"/>
    <property type="match status" value="1"/>
</dbReference>
<dbReference type="Pfam" id="PF00931">
    <property type="entry name" value="NB-ARC"/>
    <property type="match status" value="1"/>
</dbReference>
<dbReference type="SMART" id="SM00369">
    <property type="entry name" value="LRR_TYP"/>
    <property type="match status" value="3"/>
</dbReference>
<dbReference type="AlphaFoldDB" id="A0ABD3KNT2"/>
<dbReference type="Gene3D" id="1.10.8.430">
    <property type="entry name" value="Helical domain of apoptotic protease-activating factors"/>
    <property type="match status" value="1"/>
</dbReference>
<dbReference type="InterPro" id="IPR058192">
    <property type="entry name" value="WHD_ROQ1-like"/>
</dbReference>
<evidence type="ECO:0000259" key="5">
    <source>
        <dbReference type="PROSITE" id="PS50104"/>
    </source>
</evidence>
<dbReference type="PANTHER" id="PTHR11017">
    <property type="entry name" value="LEUCINE-RICH REPEAT-CONTAINING PROTEIN"/>
    <property type="match status" value="1"/>
</dbReference>
<evidence type="ECO:0000313" key="6">
    <source>
        <dbReference type="EMBL" id="KAL3739838.1"/>
    </source>
</evidence>
<evidence type="ECO:0000256" key="3">
    <source>
        <dbReference type="ARBA" id="ARBA00022821"/>
    </source>
</evidence>
<protein>
    <recommendedName>
        <fullName evidence="5">TIR domain-containing protein</fullName>
    </recommendedName>
</protein>
<dbReference type="EMBL" id="JBJKBG010000005">
    <property type="protein sequence ID" value="KAL3739838.1"/>
    <property type="molecule type" value="Genomic_DNA"/>
</dbReference>
<dbReference type="InterPro" id="IPR044974">
    <property type="entry name" value="Disease_R_plants"/>
</dbReference>
<dbReference type="SMART" id="SM00255">
    <property type="entry name" value="TIR"/>
    <property type="match status" value="1"/>
</dbReference>
<keyword evidence="4" id="KW-0520">NAD</keyword>
<gene>
    <name evidence="6" type="ORF">ACJRO7_021156</name>
</gene>
<keyword evidence="3" id="KW-0611">Plant defense</keyword>
<reference evidence="6 7" key="1">
    <citation type="submission" date="2024-11" db="EMBL/GenBank/DDBJ databases">
        <title>Chromosome-level genome assembly of Eucalyptus globulus Labill. provides insights into its genome evolution.</title>
        <authorList>
            <person name="Li X."/>
        </authorList>
    </citation>
    <scope>NUCLEOTIDE SEQUENCE [LARGE SCALE GENOMIC DNA]</scope>
    <source>
        <strain evidence="6">CL2024</strain>
        <tissue evidence="6">Fresh tender leaves</tissue>
    </source>
</reference>
<keyword evidence="2" id="KW-0677">Repeat</keyword>
<dbReference type="InterPro" id="IPR003591">
    <property type="entry name" value="Leu-rich_rpt_typical-subtyp"/>
</dbReference>
<dbReference type="SUPFAM" id="SSF52200">
    <property type="entry name" value="Toll/Interleukin receptor TIR domain"/>
    <property type="match status" value="1"/>
</dbReference>
<dbReference type="PRINTS" id="PR00364">
    <property type="entry name" value="DISEASERSIST"/>
</dbReference>
<dbReference type="PROSITE" id="PS50104">
    <property type="entry name" value="TIR"/>
    <property type="match status" value="1"/>
</dbReference>
<dbReference type="Proteomes" id="UP001634007">
    <property type="component" value="Unassembled WGS sequence"/>
</dbReference>
<dbReference type="InterPro" id="IPR002182">
    <property type="entry name" value="NB-ARC"/>
</dbReference>
<evidence type="ECO:0000256" key="1">
    <source>
        <dbReference type="ARBA" id="ARBA00022614"/>
    </source>
</evidence>
<evidence type="ECO:0000256" key="4">
    <source>
        <dbReference type="ARBA" id="ARBA00023027"/>
    </source>
</evidence>
<dbReference type="Pfam" id="PF01582">
    <property type="entry name" value="TIR"/>
    <property type="match status" value="1"/>
</dbReference>
<evidence type="ECO:0000256" key="2">
    <source>
        <dbReference type="ARBA" id="ARBA00022737"/>
    </source>
</evidence>
<dbReference type="SMART" id="SM00382">
    <property type="entry name" value="AAA"/>
    <property type="match status" value="1"/>
</dbReference>
<dbReference type="SUPFAM" id="SSF52540">
    <property type="entry name" value="P-loop containing nucleoside triphosphate hydrolases"/>
    <property type="match status" value="1"/>
</dbReference>
<sequence>MDMGNGSEAGTSAGEQSAIDYDIFLSFRGPDTRQGFTDCLYHQMLEANIRVFLDEEELHVGEKIADELPVAIQKSKIYIPIFSKGYASSAWCLRELAHMVDCKKSKPSEKEIVPIFYDVKPRDVKLKSQRYVSALEEHEEKFGRQTRQKWEDALKSVAQIKGWELKKQGHWKFIQLVLQEIVMKLKTKDKYVTEHLVGMDDPVEAVLKLLDVDSGGLRFVLIHGMGGIGKTTLAKMLFNKLNSLFDQCCFLGNVRESSTSSGITNLQKQLLSDTSGLRFQDQINDVDDGIKVILQRLSNKKVLLVLDDVDDEEQLQKLAINHIMFGLGSRVIMTSRNKSIIKSNKTLEYEVKPLDDVRSLELFSRHAFSRNPPPDDYVNLSRQIISRTGGLPLALEVIGSLVYRQNKASWYDLLDNLREIPHEKVQDKLKISYNALNHEQQQIFLDIACLFVDEDKTIALYMWKDCEFRPDYSIQVLVCTSLIKITDHNKFWMHDQLRDLGRKIVRGDMRLIDPRKQSRLWDLEMANNIIGTKERKKHIEAICLWEPTRVYTSKEFSRLPNMRFLMLAGGNFNGDFENQFSELRYMTCTRVSREFLAINFHPSNLVVLKLSYSSITEEWAGWSQFKVAKKLKVLDISYCRNMARTPNFSDYLTLERLNLEGCEHLTEVDGSLEELKCLIYFNANSCRSLRKLPKGIGRLQNLEYLYLQHCRELRKLPKSFARVASLVELDLSNTAITRLPDSIGNQKHLLVLKLNRTKIDELPSSIGNLQALKSLFLSYSNIRKLPFSIGNLKSLLELDISHTQCLQLPKSIGDLSKLKIINISSTPIKKLQWSIIALKELEELRGYCCWHLKWEIPRDIWKLSLLRVLDLQSTPCKNVPGTIKLLPCLERLELTYSGKLKVLPELPTSLISLSLKSRSLRRVQNLSSLTKLEYLMYCGYDENCGPFFFLDGQRQLSFGVLPPCVSTLALKYHESTTSFSFDGYLRKRTNLIILQCRWKEVQLGGLVQLVELEVWKSDLLEGFAGLSSLKRLKLLTLINCPNLTAIQGLGSLDSLEKLDIWKCPKIRSLDDLSDLKKLKTLMIHYCEELQAVEGLDELETLTILTFHGCRSLKSFSNLFNSKVLDKCLLHISGCPDLEAGLFFGRFSTYKKQKVGGKRRKRKRGV</sequence>
<dbReference type="InterPro" id="IPR035897">
    <property type="entry name" value="Toll_tir_struct_dom_sf"/>
</dbReference>
<dbReference type="Gene3D" id="3.80.10.10">
    <property type="entry name" value="Ribonuclease Inhibitor"/>
    <property type="match status" value="4"/>
</dbReference>
<keyword evidence="1" id="KW-0433">Leucine-rich repeat</keyword>
<dbReference type="SUPFAM" id="SSF52058">
    <property type="entry name" value="L domain-like"/>
    <property type="match status" value="2"/>
</dbReference>
<dbReference type="Gene3D" id="3.40.50.300">
    <property type="entry name" value="P-loop containing nucleotide triphosphate hydrolases"/>
    <property type="match status" value="1"/>
</dbReference>
<dbReference type="PANTHER" id="PTHR11017:SF570">
    <property type="entry name" value="DISEASE RESISTANCE PROTEIN (TIR-NBS CLASS)-RELATED"/>
    <property type="match status" value="1"/>
</dbReference>
<dbReference type="InterPro" id="IPR032675">
    <property type="entry name" value="LRR_dom_sf"/>
</dbReference>
<dbReference type="Pfam" id="PF23282">
    <property type="entry name" value="WHD_ROQ1"/>
    <property type="match status" value="1"/>
</dbReference>
<accession>A0ABD3KNT2</accession>
<dbReference type="GO" id="GO:0006952">
    <property type="term" value="P:defense response"/>
    <property type="evidence" value="ECO:0007669"/>
    <property type="project" value="UniProtKB-KW"/>
</dbReference>
<dbReference type="InterPro" id="IPR042197">
    <property type="entry name" value="Apaf_helical"/>
</dbReference>
<dbReference type="InterPro" id="IPR003593">
    <property type="entry name" value="AAA+_ATPase"/>
</dbReference>
<evidence type="ECO:0000313" key="7">
    <source>
        <dbReference type="Proteomes" id="UP001634007"/>
    </source>
</evidence>